<comment type="similarity">
    <text evidence="2">Belongs to the AP endonuclease 2 family.</text>
</comment>
<keyword evidence="3" id="KW-0479">Metal-binding</keyword>
<dbReference type="NCBIfam" id="TIGR00587">
    <property type="entry name" value="nfo"/>
    <property type="match status" value="1"/>
</dbReference>
<dbReference type="Gene3D" id="3.20.20.150">
    <property type="entry name" value="Divalent-metal-dependent TIM barrel enzymes"/>
    <property type="match status" value="1"/>
</dbReference>
<protein>
    <submittedName>
        <fullName evidence="9">Endonuclease IV</fullName>
        <ecNumber evidence="9">3.1.21.2</ecNumber>
    </submittedName>
</protein>
<dbReference type="RefSeq" id="WP_188846021.1">
    <property type="nucleotide sequence ID" value="NZ_BMPJ01000004.1"/>
</dbReference>
<evidence type="ECO:0000256" key="1">
    <source>
        <dbReference type="ARBA" id="ARBA00001947"/>
    </source>
</evidence>
<dbReference type="PANTHER" id="PTHR21445">
    <property type="entry name" value="ENDONUCLEASE IV ENDODEOXYRIBONUCLEASE IV"/>
    <property type="match status" value="1"/>
</dbReference>
<dbReference type="InterPro" id="IPR013022">
    <property type="entry name" value="Xyl_isomerase-like_TIM-brl"/>
</dbReference>
<dbReference type="InterPro" id="IPR018246">
    <property type="entry name" value="AP_endonuc_F2_Zn_BS"/>
</dbReference>
<dbReference type="Proteomes" id="UP001589830">
    <property type="component" value="Unassembled WGS sequence"/>
</dbReference>
<dbReference type="EC" id="3.1.21.2" evidence="9"/>
<proteinExistence type="inferred from homology"/>
<evidence type="ECO:0000256" key="7">
    <source>
        <dbReference type="ARBA" id="ARBA00023204"/>
    </source>
</evidence>
<evidence type="ECO:0000256" key="4">
    <source>
        <dbReference type="ARBA" id="ARBA00022763"/>
    </source>
</evidence>
<feature type="domain" description="Xylose isomerase-like TIM barrel" evidence="8">
    <location>
        <begin position="21"/>
        <end position="263"/>
    </location>
</feature>
<reference evidence="9 10" key="1">
    <citation type="submission" date="2024-09" db="EMBL/GenBank/DDBJ databases">
        <authorList>
            <person name="Sun Q."/>
            <person name="Mori K."/>
        </authorList>
    </citation>
    <scope>NUCLEOTIDE SEQUENCE [LARGE SCALE GENOMIC DNA]</scope>
    <source>
        <strain evidence="9 10">NCAIM B.02340</strain>
    </source>
</reference>
<keyword evidence="9" id="KW-0255">Endonuclease</keyword>
<evidence type="ECO:0000313" key="10">
    <source>
        <dbReference type="Proteomes" id="UP001589830"/>
    </source>
</evidence>
<dbReference type="SUPFAM" id="SSF51658">
    <property type="entry name" value="Xylose isomerase-like"/>
    <property type="match status" value="1"/>
</dbReference>
<dbReference type="InterPro" id="IPR036237">
    <property type="entry name" value="Xyl_isomerase-like_sf"/>
</dbReference>
<organism evidence="9 10">
    <name type="scientific">Thermus composti</name>
    <dbReference type="NCBI Taxonomy" id="532059"/>
    <lineage>
        <taxon>Bacteria</taxon>
        <taxon>Thermotogati</taxon>
        <taxon>Deinococcota</taxon>
        <taxon>Deinococci</taxon>
        <taxon>Thermales</taxon>
        <taxon>Thermaceae</taxon>
        <taxon>Thermus</taxon>
    </lineage>
</organism>
<dbReference type="Pfam" id="PF01261">
    <property type="entry name" value="AP_endonuc_2"/>
    <property type="match status" value="1"/>
</dbReference>
<accession>A0ABV6Q498</accession>
<dbReference type="CDD" id="cd00019">
    <property type="entry name" value="AP2Ec"/>
    <property type="match status" value="1"/>
</dbReference>
<keyword evidence="5 9" id="KW-0378">Hydrolase</keyword>
<keyword evidence="7" id="KW-0234">DNA repair</keyword>
<evidence type="ECO:0000313" key="9">
    <source>
        <dbReference type="EMBL" id="MFC0596589.1"/>
    </source>
</evidence>
<dbReference type="SMART" id="SM00518">
    <property type="entry name" value="AP2Ec"/>
    <property type="match status" value="1"/>
</dbReference>
<evidence type="ECO:0000256" key="6">
    <source>
        <dbReference type="ARBA" id="ARBA00022833"/>
    </source>
</evidence>
<keyword evidence="6" id="KW-0862">Zinc</keyword>
<dbReference type="InterPro" id="IPR001719">
    <property type="entry name" value="AP_endonuc_2"/>
</dbReference>
<dbReference type="PANTHER" id="PTHR21445:SF0">
    <property type="entry name" value="APURINIC-APYRIMIDINIC ENDONUCLEASE"/>
    <property type="match status" value="1"/>
</dbReference>
<evidence type="ECO:0000256" key="2">
    <source>
        <dbReference type="ARBA" id="ARBA00005340"/>
    </source>
</evidence>
<dbReference type="PROSITE" id="PS00731">
    <property type="entry name" value="AP_NUCLEASE_F2_3"/>
    <property type="match status" value="1"/>
</dbReference>
<keyword evidence="10" id="KW-1185">Reference proteome</keyword>
<gene>
    <name evidence="9" type="primary">nfo</name>
    <name evidence="9" type="ORF">ACFFFP_10520</name>
</gene>
<comment type="caution">
    <text evidence="9">The sequence shown here is derived from an EMBL/GenBank/DDBJ whole genome shotgun (WGS) entry which is preliminary data.</text>
</comment>
<keyword evidence="9" id="KW-0540">Nuclease</keyword>
<comment type="cofactor">
    <cofactor evidence="1">
        <name>Zn(2+)</name>
        <dbReference type="ChEBI" id="CHEBI:29105"/>
    </cofactor>
</comment>
<evidence type="ECO:0000256" key="5">
    <source>
        <dbReference type="ARBA" id="ARBA00022801"/>
    </source>
</evidence>
<evidence type="ECO:0000256" key="3">
    <source>
        <dbReference type="ARBA" id="ARBA00022723"/>
    </source>
</evidence>
<dbReference type="EMBL" id="JBHLTW010000045">
    <property type="protein sequence ID" value="MFC0596589.1"/>
    <property type="molecule type" value="Genomic_DNA"/>
</dbReference>
<name>A0ABV6Q498_9DEIN</name>
<sequence length="274" mass="29882">MRRYGFHLSIAGKKGVAGAVEEAMALGLTAFQIFAKSPRSWRPRTYTPKEVEAFRALKEMAGNLPAVIHASYLVNLGAEGELWEKSVASLADDLEKARLLGVEYVVVHPGSGDPRRVKEGALKALRLAQVKERPRLLLENTAGGGEKVGADFAELAWLLEDTPLGVCLDTCHAFAAGYDVKGDPGGVLGELNRTVGLDRVLVVHLNDSVGGLGSRIDHHAHLLKGEIGEALKAVFLDPRLEERLFLLETPRSPEEDAWNLRVLRSWLEEAPAQE</sequence>
<dbReference type="GO" id="GO:0008833">
    <property type="term" value="F:deoxyribonuclease IV (phage-T4-induced) activity"/>
    <property type="evidence" value="ECO:0007669"/>
    <property type="project" value="UniProtKB-EC"/>
</dbReference>
<dbReference type="PROSITE" id="PS51432">
    <property type="entry name" value="AP_NUCLEASE_F2_4"/>
    <property type="match status" value="1"/>
</dbReference>
<evidence type="ECO:0000259" key="8">
    <source>
        <dbReference type="Pfam" id="PF01261"/>
    </source>
</evidence>
<dbReference type="PROSITE" id="PS00730">
    <property type="entry name" value="AP_NUCLEASE_F2_2"/>
    <property type="match status" value="1"/>
</dbReference>
<keyword evidence="4" id="KW-0227">DNA damage</keyword>